<dbReference type="Proteomes" id="UP001189000">
    <property type="component" value="Unassembled WGS sequence"/>
</dbReference>
<organism evidence="3">
    <name type="scientific">Elizabethkingia anophelis</name>
    <dbReference type="NCBI Taxonomy" id="1117645"/>
    <lineage>
        <taxon>Bacteria</taxon>
        <taxon>Pseudomonadati</taxon>
        <taxon>Bacteroidota</taxon>
        <taxon>Flavobacteriia</taxon>
        <taxon>Flavobacteriales</taxon>
        <taxon>Weeksellaceae</taxon>
        <taxon>Elizabethkingia</taxon>
    </lineage>
</organism>
<dbReference type="PROSITE" id="PS51257">
    <property type="entry name" value="PROKAR_LIPOPROTEIN"/>
    <property type="match status" value="1"/>
</dbReference>
<dbReference type="EMBL" id="UFYD01000001">
    <property type="protein sequence ID" value="STD09740.1"/>
    <property type="molecule type" value="Genomic_DNA"/>
</dbReference>
<evidence type="ECO:0008006" key="7">
    <source>
        <dbReference type="Google" id="ProtNLM"/>
    </source>
</evidence>
<dbReference type="Proteomes" id="UP000189738">
    <property type="component" value="Chromosome"/>
</dbReference>
<dbReference type="GeneID" id="56686011"/>
<reference evidence="3" key="2">
    <citation type="submission" date="2016-06" db="EMBL/GenBank/DDBJ databases">
        <authorList>
            <person name="Nicholson A.C."/>
        </authorList>
    </citation>
    <scope>NUCLEOTIDE SEQUENCE [LARGE SCALE GENOMIC DNA]</scope>
    <source>
        <strain evidence="3">E6809</strain>
    </source>
</reference>
<gene>
    <name evidence="1" type="ORF">AYC66_09170</name>
    <name evidence="3" type="ORF">BAY09_01305</name>
    <name evidence="2" type="ORF">CMU51_10765</name>
    <name evidence="4" type="ORF">NCTC10588_03057</name>
</gene>
<dbReference type="Proteomes" id="UP000254876">
    <property type="component" value="Unassembled WGS sequence"/>
</dbReference>
<proteinExistence type="predicted"/>
<name>A0A1T3E2Y7_9FLAO</name>
<dbReference type="RefSeq" id="WP_009092025.1">
    <property type="nucleotide sequence ID" value="NZ_AP022313.1"/>
</dbReference>
<evidence type="ECO:0000313" key="6">
    <source>
        <dbReference type="Proteomes" id="UP000254876"/>
    </source>
</evidence>
<dbReference type="AlphaFoldDB" id="A0A1T3E2Y7"/>
<evidence type="ECO:0000313" key="3">
    <source>
        <dbReference type="EMBL" id="OPB49404.1"/>
    </source>
</evidence>
<reference evidence="4 6" key="3">
    <citation type="submission" date="2018-06" db="EMBL/GenBank/DDBJ databases">
        <authorList>
            <consortium name="Pathogen Informatics"/>
            <person name="Doyle S."/>
        </authorList>
    </citation>
    <scope>NUCLEOTIDE SEQUENCE [LARGE SCALE GENOMIC DNA]</scope>
    <source>
        <strain evidence="4 6">NCTC10588</strain>
    </source>
</reference>
<reference evidence="2" key="4">
    <citation type="submission" date="2023-02" db="EMBL/GenBank/DDBJ databases">
        <title>Elizabethkingia anophelis draft genomes.</title>
        <authorList>
            <person name="Nicholson A.C."/>
            <person name="Whitney A.M."/>
            <person name="Humrighouse B.W."/>
            <person name="Villarma A."/>
            <person name="Bell M."/>
            <person name="Mcquiston J."/>
        </authorList>
    </citation>
    <scope>NUCLEOTIDE SEQUENCE</scope>
    <source>
        <strain evidence="2">B4955</strain>
    </source>
</reference>
<evidence type="ECO:0000313" key="1">
    <source>
        <dbReference type="EMBL" id="AQX50841.1"/>
    </source>
</evidence>
<reference evidence="1 5" key="1">
    <citation type="submission" date="2016-02" db="EMBL/GenBank/DDBJ databases">
        <authorList>
            <person name="Nicholson A.C."/>
            <person name="Humrighouse B.W."/>
            <person name="Loparev V."/>
            <person name="Emery B."/>
            <person name="Graziano J."/>
            <person name="McQuiston J.R."/>
        </authorList>
    </citation>
    <scope>NUCLEOTIDE SEQUENCE [LARGE SCALE GENOMIC DNA]</scope>
    <source>
        <strain evidence="1 5">E6809</strain>
    </source>
</reference>
<evidence type="ECO:0000313" key="4">
    <source>
        <dbReference type="EMBL" id="STD09740.1"/>
    </source>
</evidence>
<evidence type="ECO:0000313" key="2">
    <source>
        <dbReference type="EMBL" id="MDV3664540.1"/>
    </source>
</evidence>
<sequence length="128" mass="14628">MKTRFLLLIIIVLVSFGCNNDENIMKNQNIEGQYLGFFERNGQSAEVQLSLENGLFKGNSNAQKPPAICNGNYSYNKNGNTIIFKNSCFWTAQFDWSLILDGTWNYNLKANTLTLLRENGDKYILTKQ</sequence>
<dbReference type="EMBL" id="CP014339">
    <property type="protein sequence ID" value="AQX50841.1"/>
    <property type="molecule type" value="Genomic_DNA"/>
</dbReference>
<evidence type="ECO:0000313" key="5">
    <source>
        <dbReference type="Proteomes" id="UP000189738"/>
    </source>
</evidence>
<accession>A0A1T3E2Y7</accession>
<protein>
    <recommendedName>
        <fullName evidence="7">Lipoprotein</fullName>
    </recommendedName>
</protein>
<dbReference type="EMBL" id="NWGY01000011">
    <property type="protein sequence ID" value="MDV3664540.1"/>
    <property type="molecule type" value="Genomic_DNA"/>
</dbReference>
<dbReference type="EMBL" id="MAHS01000009">
    <property type="protein sequence ID" value="OPB49404.1"/>
    <property type="molecule type" value="Genomic_DNA"/>
</dbReference>